<keyword evidence="5" id="KW-0732">Signal</keyword>
<dbReference type="InterPro" id="IPR000743">
    <property type="entry name" value="Glyco_hydro_28"/>
</dbReference>
<reference evidence="8" key="1">
    <citation type="journal article" date="2019" name="Int. J. Syst. Evol. Microbiol.">
        <title>The Global Catalogue of Microorganisms (GCM) 10K type strain sequencing project: providing services to taxonomists for standard genome sequencing and annotation.</title>
        <authorList>
            <consortium name="The Broad Institute Genomics Platform"/>
            <consortium name="The Broad Institute Genome Sequencing Center for Infectious Disease"/>
            <person name="Wu L."/>
            <person name="Ma J."/>
        </authorList>
    </citation>
    <scope>NUCLEOTIDE SEQUENCE [LARGE SCALE GENOMIC DNA]</scope>
    <source>
        <strain evidence="8">JCM 18715</strain>
    </source>
</reference>
<dbReference type="PANTHER" id="PTHR31339:SF9">
    <property type="entry name" value="PLASMIN AND FIBRONECTIN-BINDING PROTEIN A"/>
    <property type="match status" value="1"/>
</dbReference>
<evidence type="ECO:0000256" key="1">
    <source>
        <dbReference type="ARBA" id="ARBA00008834"/>
    </source>
</evidence>
<dbReference type="CDD" id="cd00063">
    <property type="entry name" value="FN3"/>
    <property type="match status" value="1"/>
</dbReference>
<dbReference type="SUPFAM" id="SSF51126">
    <property type="entry name" value="Pectin lyase-like"/>
    <property type="match status" value="1"/>
</dbReference>
<keyword evidence="8" id="KW-1185">Reference proteome</keyword>
<feature type="chain" id="PRO_5045516906" evidence="5">
    <location>
        <begin position="19"/>
        <end position="620"/>
    </location>
</feature>
<dbReference type="InterPro" id="IPR051801">
    <property type="entry name" value="GH28_Enzymes"/>
</dbReference>
<dbReference type="InterPro" id="IPR036116">
    <property type="entry name" value="FN3_sf"/>
</dbReference>
<keyword evidence="3 4" id="KW-0326">Glycosidase</keyword>
<dbReference type="EMBL" id="BAABLD010000008">
    <property type="protein sequence ID" value="GAA5166768.1"/>
    <property type="molecule type" value="Genomic_DNA"/>
</dbReference>
<evidence type="ECO:0000259" key="6">
    <source>
        <dbReference type="PROSITE" id="PS50853"/>
    </source>
</evidence>
<sequence>MLHLSLISLAFASSVAIAAPPVAAPADLEVPSLSADDTSLVLVWRKPETYGDIRDYQVFMNGKLLGSARDNAQRHSPAQPWIDKFYESDKQNVHVRVQPLSFTVTGLKPKTRYRFSVRAVLANGKFSPASKAITARTEASAPVCDILQKGAVGDGQTLNTRAIQDTIAACPAGGKVRIPAGSFRSGALFLKSNMTLELAEGANLLGSEDAADYPVAQGYKLYTYTTTQRPPSLINALDPDKREAGTFHNIRIVGKGIIDGSGMRRATPDSVTSEIGSSLPQYVFTTNRNYKEGGLLAASQVDAAVKEGMPLQVAYGQRRSSLMTLRGVAGLYIAGVTVRNPAFHGIMVLESEDVTINGVTHTSYDVNNADGLEFGNSAGIKVFNNFIDTGDDCINFAAGTGEEAEKQQPTRSAWLFNNYLRNGHGAIVLGSHTGAWIEDVLAEDNVINLTWHGLRAKTNNLNGGGARRIVYRDNAHRDLSREALILTTDYSDPNALIDYKPAKTTGQFRDFLIQRNTVEFTGDWKPTPIPQGPDRKLTVVDFPALLLQGDIKNQAYHDNIVVDDLVLINSFPIKLDGVRNGFLRNITYRNWKGKGNPWVVSNAPGLKMQDVKLQPGENSR</sequence>
<evidence type="ECO:0000256" key="4">
    <source>
        <dbReference type="RuleBase" id="RU361169"/>
    </source>
</evidence>
<evidence type="ECO:0000313" key="8">
    <source>
        <dbReference type="Proteomes" id="UP001500547"/>
    </source>
</evidence>
<evidence type="ECO:0000256" key="2">
    <source>
        <dbReference type="ARBA" id="ARBA00022801"/>
    </source>
</evidence>
<dbReference type="GO" id="GO:0016787">
    <property type="term" value="F:hydrolase activity"/>
    <property type="evidence" value="ECO:0007669"/>
    <property type="project" value="UniProtKB-KW"/>
</dbReference>
<evidence type="ECO:0000256" key="3">
    <source>
        <dbReference type="ARBA" id="ARBA00023295"/>
    </source>
</evidence>
<dbReference type="SMART" id="SM00060">
    <property type="entry name" value="FN3"/>
    <property type="match status" value="1"/>
</dbReference>
<feature type="signal peptide" evidence="5">
    <location>
        <begin position="1"/>
        <end position="18"/>
    </location>
</feature>
<feature type="domain" description="Fibronectin type-III" evidence="6">
    <location>
        <begin position="24"/>
        <end position="140"/>
    </location>
</feature>
<dbReference type="InterPro" id="IPR003961">
    <property type="entry name" value="FN3_dom"/>
</dbReference>
<dbReference type="Pfam" id="PF00041">
    <property type="entry name" value="fn3"/>
    <property type="match status" value="1"/>
</dbReference>
<dbReference type="Proteomes" id="UP001500547">
    <property type="component" value="Unassembled WGS sequence"/>
</dbReference>
<keyword evidence="2 4" id="KW-0378">Hydrolase</keyword>
<dbReference type="SUPFAM" id="SSF49265">
    <property type="entry name" value="Fibronectin type III"/>
    <property type="match status" value="1"/>
</dbReference>
<dbReference type="InterPro" id="IPR013783">
    <property type="entry name" value="Ig-like_fold"/>
</dbReference>
<dbReference type="Pfam" id="PF00295">
    <property type="entry name" value="Glyco_hydro_28"/>
    <property type="match status" value="1"/>
</dbReference>
<protein>
    <submittedName>
        <fullName evidence="7">Glycoside hydrolase family 28 protein</fullName>
    </submittedName>
</protein>
<proteinExistence type="inferred from homology"/>
<dbReference type="InterPro" id="IPR011050">
    <property type="entry name" value="Pectin_lyase_fold/virulence"/>
</dbReference>
<comment type="similarity">
    <text evidence="1 4">Belongs to the glycosyl hydrolase 28 family.</text>
</comment>
<comment type="caution">
    <text evidence="7">The sequence shown here is derived from an EMBL/GenBank/DDBJ whole genome shotgun (WGS) entry which is preliminary data.</text>
</comment>
<organism evidence="7 8">
    <name type="scientific">Viridibacterium curvum</name>
    <dbReference type="NCBI Taxonomy" id="1101404"/>
    <lineage>
        <taxon>Bacteria</taxon>
        <taxon>Pseudomonadati</taxon>
        <taxon>Pseudomonadota</taxon>
        <taxon>Betaproteobacteria</taxon>
        <taxon>Rhodocyclales</taxon>
        <taxon>Rhodocyclaceae</taxon>
        <taxon>Viridibacterium</taxon>
    </lineage>
</organism>
<accession>A0ABP9QSK1</accession>
<dbReference type="PANTHER" id="PTHR31339">
    <property type="entry name" value="PECTIN LYASE-RELATED"/>
    <property type="match status" value="1"/>
</dbReference>
<name>A0ABP9QSK1_9RHOO</name>
<dbReference type="Gene3D" id="2.160.20.10">
    <property type="entry name" value="Single-stranded right-handed beta-helix, Pectin lyase-like"/>
    <property type="match status" value="1"/>
</dbReference>
<gene>
    <name evidence="7" type="ORF">GCM10025770_24340</name>
</gene>
<dbReference type="PROSITE" id="PS50853">
    <property type="entry name" value="FN3"/>
    <property type="match status" value="1"/>
</dbReference>
<dbReference type="InterPro" id="IPR012334">
    <property type="entry name" value="Pectin_lyas_fold"/>
</dbReference>
<evidence type="ECO:0000313" key="7">
    <source>
        <dbReference type="EMBL" id="GAA5166768.1"/>
    </source>
</evidence>
<evidence type="ECO:0000256" key="5">
    <source>
        <dbReference type="SAM" id="SignalP"/>
    </source>
</evidence>
<dbReference type="Gene3D" id="2.60.40.10">
    <property type="entry name" value="Immunoglobulins"/>
    <property type="match status" value="1"/>
</dbReference>